<dbReference type="OrthoDB" id="4060948at2759"/>
<name>A0A109V033_9SACH</name>
<feature type="region of interest" description="Disordered" evidence="1">
    <location>
        <begin position="163"/>
        <end position="186"/>
    </location>
</feature>
<dbReference type="GeneID" id="28725602"/>
<gene>
    <name evidence="2" type="ORF">AW171_hschr74283</name>
</gene>
<keyword evidence="3" id="KW-1185">Reference proteome</keyword>
<feature type="compositionally biased region" description="Polar residues" evidence="1">
    <location>
        <begin position="170"/>
        <end position="186"/>
    </location>
</feature>
<dbReference type="RefSeq" id="XP_017989254.1">
    <property type="nucleotide sequence ID" value="XM_018133583.1"/>
</dbReference>
<accession>A0A109V033</accession>
<dbReference type="Pfam" id="PF08586">
    <property type="entry name" value="Rsc14"/>
    <property type="match status" value="1"/>
</dbReference>
<dbReference type="AlphaFoldDB" id="A0A109V033"/>
<evidence type="ECO:0000313" key="2">
    <source>
        <dbReference type="EMBL" id="AMD22258.1"/>
    </source>
</evidence>
<proteinExistence type="predicted"/>
<dbReference type="InterPro" id="IPR013895">
    <property type="entry name" value="Rsc14"/>
</dbReference>
<dbReference type="STRING" id="45286.A0A109V033"/>
<organism evidence="2 3">
    <name type="scientific">Eremothecium sinecaudum</name>
    <dbReference type="NCBI Taxonomy" id="45286"/>
    <lineage>
        <taxon>Eukaryota</taxon>
        <taxon>Fungi</taxon>
        <taxon>Dikarya</taxon>
        <taxon>Ascomycota</taxon>
        <taxon>Saccharomycotina</taxon>
        <taxon>Saccharomycetes</taxon>
        <taxon>Saccharomycetales</taxon>
        <taxon>Saccharomycetaceae</taxon>
        <taxon>Eremothecium</taxon>
    </lineage>
</organism>
<dbReference type="EMBL" id="CP014247">
    <property type="protein sequence ID" value="AMD22258.1"/>
    <property type="molecule type" value="Genomic_DNA"/>
</dbReference>
<dbReference type="GO" id="GO:0016586">
    <property type="term" value="C:RSC-type complex"/>
    <property type="evidence" value="ECO:0007669"/>
    <property type="project" value="InterPro"/>
</dbReference>
<sequence>MSEIRSYYDVISDLSCFESSDKVSFTREQLSELVQQEVDNRAARDDLSKSSIDFDASKRIPMHSYLGPLSAQDAEEASKHLGVYNLNHTLLGGYVPRNQLESLSSTDFAHYLHKVLECEGPLESYAKYVNVGRIPIGSVDPANESPVPLTARAPTQVQLPGSLGSAQGIGKTQTPSNSATPSIGTPPVVNTTIKKAGESHVKKVVLCKLCKKRFSGPRRFTEFSNHMCMKG</sequence>
<dbReference type="Proteomes" id="UP000243052">
    <property type="component" value="Chromosome vii"/>
</dbReference>
<evidence type="ECO:0000313" key="3">
    <source>
        <dbReference type="Proteomes" id="UP000243052"/>
    </source>
</evidence>
<dbReference type="GO" id="GO:0006338">
    <property type="term" value="P:chromatin remodeling"/>
    <property type="evidence" value="ECO:0007669"/>
    <property type="project" value="InterPro"/>
</dbReference>
<evidence type="ECO:0000256" key="1">
    <source>
        <dbReference type="SAM" id="MobiDB-lite"/>
    </source>
</evidence>
<reference evidence="2 3" key="1">
    <citation type="submission" date="2016-01" db="EMBL/GenBank/DDBJ databases">
        <title>Genome sequence of the yeast Holleya sinecauda.</title>
        <authorList>
            <person name="Dietrich F.S."/>
        </authorList>
    </citation>
    <scope>NUCLEOTIDE SEQUENCE [LARGE SCALE GENOMIC DNA]</scope>
    <source>
        <strain evidence="2 3">ATCC 58844</strain>
    </source>
</reference>
<protein>
    <submittedName>
        <fullName evidence="2">HGL082Cp</fullName>
    </submittedName>
</protein>